<gene>
    <name evidence="1" type="ORF">KL86SPO_20082</name>
</gene>
<dbReference type="RefSeq" id="WP_075757407.1">
    <property type="nucleotide sequence ID" value="NZ_LT608335.1"/>
</dbReference>
<dbReference type="AlphaFoldDB" id="A0A212LLV0"/>
<dbReference type="PANTHER" id="PTHR35787:SF1">
    <property type="entry name" value="GLYCEROL UPTAKE OPERON ANTITERMINATOR REGULATORY PROTEIN"/>
    <property type="match status" value="1"/>
</dbReference>
<sequence>MAACSIVKLLCNGYVIPAPRNYEDFKYALEHSSSPSISLLFGDINILPELLVQARAKKKRALVHLDLLGGVGKDKAGIVFLARMGVAAVITTKPQLGKLARESGMLVIHRLFLMDSEAIKTGVNLLKGYKPDALELLPASVPANVVAELAALTGLPILGGGLMHTAEDIKQAINSGLSAVSASKRELWG</sequence>
<dbReference type="GO" id="GO:0006071">
    <property type="term" value="P:glycerol metabolic process"/>
    <property type="evidence" value="ECO:0007669"/>
    <property type="project" value="InterPro"/>
</dbReference>
<protein>
    <submittedName>
        <fullName evidence="1">Glycerol-3-phosphate responsive antiterminator</fullName>
    </submittedName>
</protein>
<dbReference type="PIRSF" id="PIRSF016897">
    <property type="entry name" value="GlpP"/>
    <property type="match status" value="1"/>
</dbReference>
<dbReference type="Gene3D" id="3.20.20.70">
    <property type="entry name" value="Aldolase class I"/>
    <property type="match status" value="1"/>
</dbReference>
<dbReference type="EMBL" id="FMJE01000002">
    <property type="protein sequence ID" value="SCM78524.1"/>
    <property type="molecule type" value="Genomic_DNA"/>
</dbReference>
<dbReference type="InterPro" id="IPR013785">
    <property type="entry name" value="Aldolase_TIM"/>
</dbReference>
<dbReference type="InterPro" id="IPR006699">
    <property type="entry name" value="GlpP"/>
</dbReference>
<reference evidence="1" key="1">
    <citation type="submission" date="2016-08" db="EMBL/GenBank/DDBJ databases">
        <authorList>
            <person name="Seilhamer J.J."/>
        </authorList>
    </citation>
    <scope>NUCLEOTIDE SEQUENCE</scope>
    <source>
        <strain evidence="1">86</strain>
    </source>
</reference>
<dbReference type="GO" id="GO:0006355">
    <property type="term" value="P:regulation of DNA-templated transcription"/>
    <property type="evidence" value="ECO:0007669"/>
    <property type="project" value="InterPro"/>
</dbReference>
<evidence type="ECO:0000313" key="1">
    <source>
        <dbReference type="EMBL" id="SCM78524.1"/>
    </source>
</evidence>
<accession>A0A212LLV0</accession>
<dbReference type="Pfam" id="PF04309">
    <property type="entry name" value="G3P_antiterm"/>
    <property type="match status" value="1"/>
</dbReference>
<name>A0A212LLV0_9FIRM</name>
<dbReference type="SUPFAM" id="SSF110391">
    <property type="entry name" value="GlpP-like"/>
    <property type="match status" value="1"/>
</dbReference>
<organism evidence="1">
    <name type="scientific">uncultured Sporomusa sp</name>
    <dbReference type="NCBI Taxonomy" id="307249"/>
    <lineage>
        <taxon>Bacteria</taxon>
        <taxon>Bacillati</taxon>
        <taxon>Bacillota</taxon>
        <taxon>Negativicutes</taxon>
        <taxon>Selenomonadales</taxon>
        <taxon>Sporomusaceae</taxon>
        <taxon>Sporomusa</taxon>
        <taxon>environmental samples</taxon>
    </lineage>
</organism>
<proteinExistence type="predicted"/>
<dbReference type="PANTHER" id="PTHR35787">
    <property type="entry name" value="GLYCEROL UPTAKE OPERON ANTITERMINATOR REGULATORY PROTEIN"/>
    <property type="match status" value="1"/>
</dbReference>